<dbReference type="Pfam" id="PF07963">
    <property type="entry name" value="N_methyl"/>
    <property type="match status" value="1"/>
</dbReference>
<dbReference type="InterPro" id="IPR027558">
    <property type="entry name" value="Pre_pil_HX9DG_C"/>
</dbReference>
<evidence type="ECO:0000313" key="3">
    <source>
        <dbReference type="EMBL" id="GAA4450634.1"/>
    </source>
</evidence>
<organism evidence="3 4">
    <name type="scientific">Novipirellula rosea</name>
    <dbReference type="NCBI Taxonomy" id="1031540"/>
    <lineage>
        <taxon>Bacteria</taxon>
        <taxon>Pseudomonadati</taxon>
        <taxon>Planctomycetota</taxon>
        <taxon>Planctomycetia</taxon>
        <taxon>Pirellulales</taxon>
        <taxon>Pirellulaceae</taxon>
        <taxon>Novipirellula</taxon>
    </lineage>
</organism>
<dbReference type="Pfam" id="PF07596">
    <property type="entry name" value="SBP_bac_10"/>
    <property type="match status" value="1"/>
</dbReference>
<dbReference type="NCBIfam" id="TIGR02532">
    <property type="entry name" value="IV_pilin_GFxxxE"/>
    <property type="match status" value="1"/>
</dbReference>
<dbReference type="InterPro" id="IPR012902">
    <property type="entry name" value="N_methyl_site"/>
</dbReference>
<dbReference type="NCBIfam" id="TIGR04294">
    <property type="entry name" value="pre_pil_HX9DG"/>
    <property type="match status" value="1"/>
</dbReference>
<evidence type="ECO:0000256" key="1">
    <source>
        <dbReference type="SAM" id="MobiDB-lite"/>
    </source>
</evidence>
<evidence type="ECO:0000313" key="4">
    <source>
        <dbReference type="Proteomes" id="UP001500840"/>
    </source>
</evidence>
<reference evidence="4" key="1">
    <citation type="journal article" date="2019" name="Int. J. Syst. Evol. Microbiol.">
        <title>The Global Catalogue of Microorganisms (GCM) 10K type strain sequencing project: providing services to taxonomists for standard genome sequencing and annotation.</title>
        <authorList>
            <consortium name="The Broad Institute Genomics Platform"/>
            <consortium name="The Broad Institute Genome Sequencing Center for Infectious Disease"/>
            <person name="Wu L."/>
            <person name="Ma J."/>
        </authorList>
    </citation>
    <scope>NUCLEOTIDE SEQUENCE [LARGE SCALE GENOMIC DNA]</scope>
    <source>
        <strain evidence="4">JCM 17759</strain>
    </source>
</reference>
<dbReference type="InterPro" id="IPR045584">
    <property type="entry name" value="Pilin-like"/>
</dbReference>
<dbReference type="EMBL" id="BAABGA010000022">
    <property type="protein sequence ID" value="GAA4450634.1"/>
    <property type="molecule type" value="Genomic_DNA"/>
</dbReference>
<keyword evidence="4" id="KW-1185">Reference proteome</keyword>
<gene>
    <name evidence="3" type="ORF">GCM10023156_17090</name>
</gene>
<dbReference type="RefSeq" id="WP_339942021.1">
    <property type="nucleotide sequence ID" value="NZ_BAABGA010000022.1"/>
</dbReference>
<dbReference type="PANTHER" id="PTHR30093:SF2">
    <property type="entry name" value="TYPE II SECRETION SYSTEM PROTEIN H"/>
    <property type="match status" value="1"/>
</dbReference>
<dbReference type="PANTHER" id="PTHR30093">
    <property type="entry name" value="GENERAL SECRETION PATHWAY PROTEIN G"/>
    <property type="match status" value="1"/>
</dbReference>
<protein>
    <submittedName>
        <fullName evidence="3">DUF1559 domain-containing protein</fullName>
    </submittedName>
</protein>
<feature type="domain" description="DUF1559" evidence="2">
    <location>
        <begin position="35"/>
        <end position="321"/>
    </location>
</feature>
<sequence>MRPSNSNRPAFTLVELLVVIAIIGVLVGLLLPAVQSAREAARRMSCSNNLKQFGLAMHNYHATFNVFPAGYRNQFNTVPTNGTQYSAALAAEFSSWAWSAAILPQMEASANYEILQVGSVRLADALIPGGPVNRLEALQTPIAAYRCPSDISPETNDGKQIQDRNGTSRPVATSNYMGVNSSRKWHGSNGAWITGPGRGELNQWGAGPGENHYPNGIFWRDSKVGFKAILDGTSNTLMIGERAWELNNPAGTTFNCRAGNIYGERISNEQSEVHRTLGSMAGPLNFANGNCNKGFSSLHVGGVQFLLCDGSVRFLTDSIDHNSLFNGGTNEVDSLLEQLSARDDRQVISDFE</sequence>
<name>A0ABP8MHE8_9BACT</name>
<feature type="region of interest" description="Disordered" evidence="1">
    <location>
        <begin position="149"/>
        <end position="179"/>
    </location>
</feature>
<dbReference type="Gene3D" id="3.30.700.10">
    <property type="entry name" value="Glycoprotein, Type 4 Pilin"/>
    <property type="match status" value="1"/>
</dbReference>
<feature type="compositionally biased region" description="Polar residues" evidence="1">
    <location>
        <begin position="163"/>
        <end position="179"/>
    </location>
</feature>
<accession>A0ABP8MHE8</accession>
<dbReference type="InterPro" id="IPR011453">
    <property type="entry name" value="DUF1559"/>
</dbReference>
<dbReference type="Proteomes" id="UP001500840">
    <property type="component" value="Unassembled WGS sequence"/>
</dbReference>
<proteinExistence type="predicted"/>
<dbReference type="SUPFAM" id="SSF54523">
    <property type="entry name" value="Pili subunits"/>
    <property type="match status" value="1"/>
</dbReference>
<comment type="caution">
    <text evidence="3">The sequence shown here is derived from an EMBL/GenBank/DDBJ whole genome shotgun (WGS) entry which is preliminary data.</text>
</comment>
<evidence type="ECO:0000259" key="2">
    <source>
        <dbReference type="Pfam" id="PF07596"/>
    </source>
</evidence>